<protein>
    <submittedName>
        <fullName evidence="7">Uncharacterized protein</fullName>
    </submittedName>
</protein>
<keyword evidence="4" id="KW-1133">Transmembrane helix</keyword>
<gene>
    <name evidence="7" type="ORF">SPIL2461_LOCUS2198</name>
</gene>
<dbReference type="GO" id="GO:0005737">
    <property type="term" value="C:cytoplasm"/>
    <property type="evidence" value="ECO:0007669"/>
    <property type="project" value="TreeGrafter"/>
</dbReference>
<comment type="caution">
    <text evidence="7">The sequence shown here is derived from an EMBL/GenBank/DDBJ whole genome shotgun (WGS) entry which is preliminary data.</text>
</comment>
<keyword evidence="8" id="KW-1185">Reference proteome</keyword>
<keyword evidence="3" id="KW-0812">Transmembrane</keyword>
<reference evidence="7" key="1">
    <citation type="submission" date="2021-02" db="EMBL/GenBank/DDBJ databases">
        <authorList>
            <person name="Dougan E. K."/>
            <person name="Rhodes N."/>
            <person name="Thang M."/>
            <person name="Chan C."/>
        </authorList>
    </citation>
    <scope>NUCLEOTIDE SEQUENCE</scope>
</reference>
<dbReference type="AlphaFoldDB" id="A0A812JMY8"/>
<evidence type="ECO:0000313" key="7">
    <source>
        <dbReference type="EMBL" id="CAE7209342.1"/>
    </source>
</evidence>
<dbReference type="PANTHER" id="PTHR11266">
    <property type="entry name" value="PEROXISOMAL MEMBRANE PROTEIN 2, PXMP2 MPV17"/>
    <property type="match status" value="1"/>
</dbReference>
<name>A0A812JMY8_SYMPI</name>
<dbReference type="GO" id="GO:0016020">
    <property type="term" value="C:membrane"/>
    <property type="evidence" value="ECO:0007669"/>
    <property type="project" value="UniProtKB-SubCell"/>
</dbReference>
<evidence type="ECO:0000256" key="2">
    <source>
        <dbReference type="ARBA" id="ARBA00006824"/>
    </source>
</evidence>
<dbReference type="InterPro" id="IPR007248">
    <property type="entry name" value="Mpv17_PMP22"/>
</dbReference>
<proteinExistence type="inferred from homology"/>
<dbReference type="OrthoDB" id="430207at2759"/>
<sequence length="117" mass="13005">MQSLVDAGAWYDKQMKVRPLWTKAVTSSVLAACSSAVSQALRRRASLRELLSFAAQAAPPVSHFWFQLLDARLGSGRIFTKTLLDQVLFRPVMIAYGFASFALKLRQSTCAFSGVRY</sequence>
<dbReference type="Proteomes" id="UP000649617">
    <property type="component" value="Unassembled WGS sequence"/>
</dbReference>
<evidence type="ECO:0000256" key="4">
    <source>
        <dbReference type="ARBA" id="ARBA00022989"/>
    </source>
</evidence>
<evidence type="ECO:0000256" key="6">
    <source>
        <dbReference type="RuleBase" id="RU363053"/>
    </source>
</evidence>
<accession>A0A812JMY8</accession>
<comment type="similarity">
    <text evidence="2 6">Belongs to the peroxisomal membrane protein PXMP2/4 family.</text>
</comment>
<evidence type="ECO:0000256" key="3">
    <source>
        <dbReference type="ARBA" id="ARBA00022692"/>
    </source>
</evidence>
<evidence type="ECO:0000256" key="1">
    <source>
        <dbReference type="ARBA" id="ARBA00004141"/>
    </source>
</evidence>
<organism evidence="7 8">
    <name type="scientific">Symbiodinium pilosum</name>
    <name type="common">Dinoflagellate</name>
    <dbReference type="NCBI Taxonomy" id="2952"/>
    <lineage>
        <taxon>Eukaryota</taxon>
        <taxon>Sar</taxon>
        <taxon>Alveolata</taxon>
        <taxon>Dinophyceae</taxon>
        <taxon>Suessiales</taxon>
        <taxon>Symbiodiniaceae</taxon>
        <taxon>Symbiodinium</taxon>
    </lineage>
</organism>
<evidence type="ECO:0000256" key="5">
    <source>
        <dbReference type="ARBA" id="ARBA00023136"/>
    </source>
</evidence>
<evidence type="ECO:0000313" key="8">
    <source>
        <dbReference type="Proteomes" id="UP000649617"/>
    </source>
</evidence>
<comment type="subcellular location">
    <subcellularLocation>
        <location evidence="1">Membrane</location>
        <topology evidence="1">Multi-pass membrane protein</topology>
    </subcellularLocation>
</comment>
<dbReference type="EMBL" id="CAJNIZ010002327">
    <property type="protein sequence ID" value="CAE7209342.1"/>
    <property type="molecule type" value="Genomic_DNA"/>
</dbReference>
<dbReference type="PANTHER" id="PTHR11266:SF17">
    <property type="entry name" value="PROTEIN MPV17"/>
    <property type="match status" value="1"/>
</dbReference>
<keyword evidence="5" id="KW-0472">Membrane</keyword>